<proteinExistence type="predicted"/>
<accession>A0A550BS27</accession>
<dbReference type="EMBL" id="VDMD01000171">
    <property type="protein sequence ID" value="TRM55334.1"/>
    <property type="molecule type" value="Genomic_DNA"/>
</dbReference>
<comment type="caution">
    <text evidence="2">The sequence shown here is derived from an EMBL/GenBank/DDBJ whole genome shotgun (WGS) entry which is preliminary data.</text>
</comment>
<keyword evidence="3" id="KW-1185">Reference proteome</keyword>
<dbReference type="Proteomes" id="UP000320762">
    <property type="component" value="Unassembled WGS sequence"/>
</dbReference>
<reference evidence="2 3" key="1">
    <citation type="journal article" date="2019" name="New Phytol.">
        <title>Comparative genomics reveals unique wood-decay strategies and fruiting body development in the Schizophyllaceae.</title>
        <authorList>
            <person name="Almasi E."/>
            <person name="Sahu N."/>
            <person name="Krizsan K."/>
            <person name="Balint B."/>
            <person name="Kovacs G.M."/>
            <person name="Kiss B."/>
            <person name="Cseklye J."/>
            <person name="Drula E."/>
            <person name="Henrissat B."/>
            <person name="Nagy I."/>
            <person name="Chovatia M."/>
            <person name="Adam C."/>
            <person name="LaButti K."/>
            <person name="Lipzen A."/>
            <person name="Riley R."/>
            <person name="Grigoriev I.V."/>
            <person name="Nagy L.G."/>
        </authorList>
    </citation>
    <scope>NUCLEOTIDE SEQUENCE [LARGE SCALE GENOMIC DNA]</scope>
    <source>
        <strain evidence="2 3">NL-1724</strain>
    </source>
</reference>
<sequence>MRRRYVKLRSLGFSCSVMMPSDASAPHRAFNTELHSSGPVLILNITNSGTLTINISCTGGSGTAQPFVLSTGADAAFDPESSTPQPASPRTPSTRVYTPTESTPSVERRQWVWAAGHGPAPPSEPVTPCPESSQQHKRQRIDS</sequence>
<dbReference type="AlphaFoldDB" id="A0A550BS27"/>
<organism evidence="2 3">
    <name type="scientific">Schizophyllum amplum</name>
    <dbReference type="NCBI Taxonomy" id="97359"/>
    <lineage>
        <taxon>Eukaryota</taxon>
        <taxon>Fungi</taxon>
        <taxon>Dikarya</taxon>
        <taxon>Basidiomycota</taxon>
        <taxon>Agaricomycotina</taxon>
        <taxon>Agaricomycetes</taxon>
        <taxon>Agaricomycetidae</taxon>
        <taxon>Agaricales</taxon>
        <taxon>Schizophyllaceae</taxon>
        <taxon>Schizophyllum</taxon>
    </lineage>
</organism>
<protein>
    <submittedName>
        <fullName evidence="2">Uncharacterized protein</fullName>
    </submittedName>
</protein>
<feature type="region of interest" description="Disordered" evidence="1">
    <location>
        <begin position="64"/>
        <end position="143"/>
    </location>
</feature>
<name>A0A550BS27_9AGAR</name>
<evidence type="ECO:0000313" key="3">
    <source>
        <dbReference type="Proteomes" id="UP000320762"/>
    </source>
</evidence>
<evidence type="ECO:0000313" key="2">
    <source>
        <dbReference type="EMBL" id="TRM55334.1"/>
    </source>
</evidence>
<evidence type="ECO:0000256" key="1">
    <source>
        <dbReference type="SAM" id="MobiDB-lite"/>
    </source>
</evidence>
<gene>
    <name evidence="2" type="ORF">BD626DRAFT_637857</name>
</gene>
<feature type="compositionally biased region" description="Pro residues" evidence="1">
    <location>
        <begin position="119"/>
        <end position="128"/>
    </location>
</feature>
<feature type="compositionally biased region" description="Polar residues" evidence="1">
    <location>
        <begin position="80"/>
        <end position="105"/>
    </location>
</feature>